<evidence type="ECO:0000256" key="1">
    <source>
        <dbReference type="SAM" id="Phobius"/>
    </source>
</evidence>
<organism evidence="2">
    <name type="scientific">Diaphanes citrinus</name>
    <dbReference type="NCBI Taxonomy" id="2591745"/>
    <lineage>
        <taxon>Eukaryota</taxon>
        <taxon>Metazoa</taxon>
        <taxon>Ecdysozoa</taxon>
        <taxon>Arthropoda</taxon>
        <taxon>Hexapoda</taxon>
        <taxon>Insecta</taxon>
        <taxon>Pterygota</taxon>
        <taxon>Neoptera</taxon>
        <taxon>Endopterygota</taxon>
        <taxon>Coleoptera</taxon>
        <taxon>Polyphaga</taxon>
        <taxon>Elateriformia</taxon>
        <taxon>Elateroidea</taxon>
        <taxon>Lampyridae</taxon>
        <taxon>Lampyrinae</taxon>
        <taxon>Diaphanes</taxon>
    </lineage>
</organism>
<feature type="transmembrane region" description="Helical" evidence="1">
    <location>
        <begin position="12"/>
        <end position="35"/>
    </location>
</feature>
<geneLocation type="mitochondrion" evidence="2"/>
<sequence length="50" mass="6405">MPQMSPMNWLTLMIYFSLMMIMFNMMIYSSFNYMIKFPQIKKFYQKNWKW</sequence>
<keyword evidence="1" id="KW-0472">Membrane</keyword>
<evidence type="ECO:0000313" key="2">
    <source>
        <dbReference type="EMBL" id="QEO18989.1"/>
    </source>
</evidence>
<accession>A0A7G3L676</accession>
<name>A0A7G3L676_9COLE</name>
<keyword evidence="1" id="KW-0812">Transmembrane</keyword>
<proteinExistence type="predicted"/>
<dbReference type="RefSeq" id="YP_009967227.1">
    <property type="nucleotide sequence ID" value="NC_051869.1"/>
</dbReference>
<keyword evidence="1" id="KW-1133">Transmembrane helix</keyword>
<gene>
    <name evidence="2" type="primary">ATP8</name>
</gene>
<dbReference type="AlphaFoldDB" id="A0A7G3L676"/>
<dbReference type="EMBL" id="MH651351">
    <property type="protein sequence ID" value="QEO18989.1"/>
    <property type="molecule type" value="Genomic_DNA"/>
</dbReference>
<protein>
    <submittedName>
        <fullName evidence="2">ATP synthase F0 subunit 8</fullName>
    </submittedName>
</protein>
<dbReference type="CTD" id="4509"/>
<keyword evidence="2" id="KW-0496">Mitochondrion</keyword>
<reference evidence="2" key="1">
    <citation type="submission" date="2018-07" db="EMBL/GenBank/DDBJ databases">
        <title>The complete mitochondrial genome of the firefly, Diaphanes citrinus(Olivier),(Coleoptera: Lampyridae).</title>
        <authorList>
            <person name="Yang Z."/>
            <person name="Fu X."/>
        </authorList>
    </citation>
    <scope>NUCLEOTIDE SEQUENCE</scope>
</reference>
<dbReference type="GeneID" id="60448653"/>